<dbReference type="Proteomes" id="UP000267517">
    <property type="component" value="Plasmid pPME0001"/>
</dbReference>
<keyword evidence="2" id="KW-0614">Plasmid</keyword>
<keyword evidence="1" id="KW-0472">Membrane</keyword>
<dbReference type="EMBL" id="AP018051">
    <property type="protein sequence ID" value="BBA30518.1"/>
    <property type="molecule type" value="Genomic_DNA"/>
</dbReference>
<gene>
    <name evidence="2" type="ORF">PMEL_p00011</name>
</gene>
<name>A0A286T2R2_9BACT</name>
<sequence>MNVGILMMIFVIAIANIGGIYFYLQDKKQN</sequence>
<keyword evidence="1" id="KW-1133">Transmembrane helix</keyword>
<reference evidence="2 3" key="1">
    <citation type="submission" date="2017-05" db="EMBL/GenBank/DDBJ databases">
        <title>whole genome sequence of Prevotella melaninogenica GAI 07411.</title>
        <authorList>
            <person name="Kondo Y."/>
            <person name="Hoshino T."/>
        </authorList>
    </citation>
    <scope>NUCLEOTIDE SEQUENCE [LARGE SCALE GENOMIC DNA]</scope>
    <source>
        <strain evidence="2 3">GAI 07411</strain>
        <plasmid evidence="3">ppme0001 dna</plasmid>
    </source>
</reference>
<organism evidence="2 3">
    <name type="scientific">Prevotella melaninogenica</name>
    <dbReference type="NCBI Taxonomy" id="28132"/>
    <lineage>
        <taxon>Bacteria</taxon>
        <taxon>Pseudomonadati</taxon>
        <taxon>Bacteroidota</taxon>
        <taxon>Bacteroidia</taxon>
        <taxon>Bacteroidales</taxon>
        <taxon>Prevotellaceae</taxon>
        <taxon>Prevotella</taxon>
    </lineage>
</organism>
<dbReference type="AlphaFoldDB" id="A0A286T2R2"/>
<evidence type="ECO:0000256" key="1">
    <source>
        <dbReference type="SAM" id="Phobius"/>
    </source>
</evidence>
<protein>
    <submittedName>
        <fullName evidence="2">Uncharacterized protein</fullName>
    </submittedName>
</protein>
<accession>A0A286T2R2</accession>
<evidence type="ECO:0000313" key="2">
    <source>
        <dbReference type="EMBL" id="BBA30518.1"/>
    </source>
</evidence>
<keyword evidence="1" id="KW-0812">Transmembrane</keyword>
<evidence type="ECO:0000313" key="3">
    <source>
        <dbReference type="Proteomes" id="UP000267517"/>
    </source>
</evidence>
<geneLocation type="plasmid" evidence="3">
    <name>ppme0001 dna</name>
</geneLocation>
<proteinExistence type="predicted"/>
<feature type="transmembrane region" description="Helical" evidence="1">
    <location>
        <begin position="6"/>
        <end position="24"/>
    </location>
</feature>